<feature type="compositionally biased region" description="Low complexity" evidence="2">
    <location>
        <begin position="183"/>
        <end position="195"/>
    </location>
</feature>
<feature type="compositionally biased region" description="Basic and acidic residues" evidence="2">
    <location>
        <begin position="328"/>
        <end position="347"/>
    </location>
</feature>
<protein>
    <submittedName>
        <fullName evidence="3">Uncharacterized protein</fullName>
    </submittedName>
</protein>
<name>A0A6C0ESD3_9ZZZZ</name>
<proteinExistence type="predicted"/>
<feature type="coiled-coil region" evidence="1">
    <location>
        <begin position="105"/>
        <end position="168"/>
    </location>
</feature>
<evidence type="ECO:0000256" key="2">
    <source>
        <dbReference type="SAM" id="MobiDB-lite"/>
    </source>
</evidence>
<keyword evidence="1" id="KW-0175">Coiled coil</keyword>
<sequence length="445" mass="53265">MKINYMLNIETNTSFVLTFFVLCFLYKSLNYLNSNNQEVDFMDYLFAYTKYICDNYDNIFNYINEVLYSGSVYTYLSINDHESICDQSYNKSCENNTEKKKIKYEDKYLEEIRKMEKEYVLTEIESEFYTNKFNIIYNIIYDSYNIEIKVLKEQIKELKQEISDFECMTELDSLRNSEESNEYNEYNESNESNESNGYNNIKSFNISKNDKINTLNDYIIEKENEIVSVKNKMSDTENIEKTTKKMILDEIIKKRIDKLNGCYVIENTPLGNVLMVYNAERESFTYYSDVTIPYRYLEVVARKYIKFFNCRQIYIDMEEELKLAEQRLQEKKERDDMEKEEKRKESENNNIITETKKSVFTKLKSYNKSSGRVITAAPPKNSIPNRVKLEKETNDKLLLKDNANRYTYEGKLSNFVMLKKIERKIVDKKYGMTFADFKRMQQTKL</sequence>
<organism evidence="3">
    <name type="scientific">viral metagenome</name>
    <dbReference type="NCBI Taxonomy" id="1070528"/>
    <lineage>
        <taxon>unclassified sequences</taxon>
        <taxon>metagenomes</taxon>
        <taxon>organismal metagenomes</taxon>
    </lineage>
</organism>
<dbReference type="AlphaFoldDB" id="A0A6C0ESD3"/>
<accession>A0A6C0ESD3</accession>
<feature type="region of interest" description="Disordered" evidence="2">
    <location>
        <begin position="328"/>
        <end position="350"/>
    </location>
</feature>
<evidence type="ECO:0000313" key="3">
    <source>
        <dbReference type="EMBL" id="QHT31190.1"/>
    </source>
</evidence>
<dbReference type="EMBL" id="MN738916">
    <property type="protein sequence ID" value="QHT31190.1"/>
    <property type="molecule type" value="Genomic_DNA"/>
</dbReference>
<reference evidence="3" key="1">
    <citation type="journal article" date="2020" name="Nature">
        <title>Giant virus diversity and host interactions through global metagenomics.</title>
        <authorList>
            <person name="Schulz F."/>
            <person name="Roux S."/>
            <person name="Paez-Espino D."/>
            <person name="Jungbluth S."/>
            <person name="Walsh D.A."/>
            <person name="Denef V.J."/>
            <person name="McMahon K.D."/>
            <person name="Konstantinidis K.T."/>
            <person name="Eloe-Fadrosh E.A."/>
            <person name="Kyrpides N.C."/>
            <person name="Woyke T."/>
        </authorList>
    </citation>
    <scope>NUCLEOTIDE SEQUENCE</scope>
    <source>
        <strain evidence="3">GVMAG-M-3300009155-2</strain>
    </source>
</reference>
<feature type="region of interest" description="Disordered" evidence="2">
    <location>
        <begin position="176"/>
        <end position="195"/>
    </location>
</feature>
<evidence type="ECO:0000256" key="1">
    <source>
        <dbReference type="SAM" id="Coils"/>
    </source>
</evidence>